<gene>
    <name evidence="1" type="primary">LgM4147LRVhigh.34.02151.00230</name>
    <name evidence="1" type="ORF">BN36_3463900</name>
</gene>
<proteinExistence type="predicted"/>
<dbReference type="AlphaFoldDB" id="A0A1E1J5Q8"/>
<accession>A0A1E1J5Q8</accession>
<sequence>MCAPNYRIAARQYSAVLVLCIIQGIMYGLCLAAELHEHAADDMNSSSSRSEHDGHRHQDPPYHPFCGVEFGESYTVALATTMPLKGRVPMTQIGQLYVDRAAGAVRLDQVYRAQRTTFLVDNRHLRGFFFFDTASGDGAPQDGNGNGSDKGPSQRCHVFYLPHKVAPFCVPQRYTASSRKSMVRGVPVIRFSGMERYDHTPLLEQHFYVLNATYAASGAPMTIPWRLELSARSDLELSKITAVPYESPHWRFFGHPMFDELVLSPAQESQVQLWEPVYNLFTVDFYNYYPTTLTLDVFAVPPQCTAVLVKSTSTGNSVAEEASALTRGRTTLAATEPLELVTAQLFFLQWHVLHNASAGLHVAKKIYELYGKGRCGWHM</sequence>
<evidence type="ECO:0000313" key="1">
    <source>
        <dbReference type="EMBL" id="CCM18908.1"/>
    </source>
</evidence>
<reference evidence="1" key="1">
    <citation type="submission" date="2012-08" db="EMBL/GenBank/DDBJ databases">
        <title>Comparative genomics of metastatic and non-metastatic Leishmania guyanensis provides insights into polygenic factors involved in Leishmania RNA virus infection.</title>
        <authorList>
            <person name="Smith D."/>
            <person name="Hertz-Fowler C."/>
            <person name="Martin R."/>
            <person name="Dickens N."/>
            <person name="Fasel N."/>
            <person name="Falquet L."/>
            <person name="Beverley S."/>
            <person name="Zangger H."/>
            <person name="Calderon-Copete S."/>
            <person name="Mottram J."/>
            <person name="Xenarios I."/>
        </authorList>
    </citation>
    <scope>NUCLEOTIDE SEQUENCE</scope>
    <source>
        <strain evidence="1">MHOM/BR/75/M4147/SSU:IR2SAT-LUC</strain>
    </source>
</reference>
<protein>
    <submittedName>
        <fullName evidence="1">Uncharacterized protein</fullName>
    </submittedName>
</protein>
<name>A0A1E1J5Q8_LEIGU</name>
<dbReference type="EMBL" id="CALQ01001696">
    <property type="protein sequence ID" value="CCM18908.1"/>
    <property type="molecule type" value="Genomic_DNA"/>
</dbReference>
<organism evidence="1">
    <name type="scientific">Leishmania guyanensis</name>
    <dbReference type="NCBI Taxonomy" id="5670"/>
    <lineage>
        <taxon>Eukaryota</taxon>
        <taxon>Discoba</taxon>
        <taxon>Euglenozoa</taxon>
        <taxon>Kinetoplastea</taxon>
        <taxon>Metakinetoplastina</taxon>
        <taxon>Trypanosomatida</taxon>
        <taxon>Trypanosomatidae</taxon>
        <taxon>Leishmaniinae</taxon>
        <taxon>Leishmania</taxon>
        <taxon>Leishmania guyanensis species complex</taxon>
    </lineage>
</organism>